<reference evidence="1" key="1">
    <citation type="submission" date="2018-02" db="EMBL/GenBank/DDBJ databases">
        <title>Rhizophora mucronata_Transcriptome.</title>
        <authorList>
            <person name="Meera S.P."/>
            <person name="Sreeshan A."/>
            <person name="Augustine A."/>
        </authorList>
    </citation>
    <scope>NUCLEOTIDE SEQUENCE</scope>
    <source>
        <tissue evidence="1">Leaf</tissue>
    </source>
</reference>
<organism evidence="1">
    <name type="scientific">Rhizophora mucronata</name>
    <name type="common">Asiatic mangrove</name>
    <dbReference type="NCBI Taxonomy" id="61149"/>
    <lineage>
        <taxon>Eukaryota</taxon>
        <taxon>Viridiplantae</taxon>
        <taxon>Streptophyta</taxon>
        <taxon>Embryophyta</taxon>
        <taxon>Tracheophyta</taxon>
        <taxon>Spermatophyta</taxon>
        <taxon>Magnoliopsida</taxon>
        <taxon>eudicotyledons</taxon>
        <taxon>Gunneridae</taxon>
        <taxon>Pentapetalae</taxon>
        <taxon>rosids</taxon>
        <taxon>fabids</taxon>
        <taxon>Malpighiales</taxon>
        <taxon>Rhizophoraceae</taxon>
        <taxon>Rhizophora</taxon>
    </lineage>
</organism>
<sequence length="54" mass="6168">MLQRRTSTRSLQSSCQRVLSPGRHHILLCKIAISDLIKSYKKFKIPITISTVTL</sequence>
<name>A0A2P2KEY0_RHIMU</name>
<protein>
    <submittedName>
        <fullName evidence="1">Derlin</fullName>
    </submittedName>
</protein>
<dbReference type="AlphaFoldDB" id="A0A2P2KEY0"/>
<evidence type="ECO:0000313" key="1">
    <source>
        <dbReference type="EMBL" id="MBX04273.1"/>
    </source>
</evidence>
<dbReference type="EMBL" id="GGEC01023789">
    <property type="protein sequence ID" value="MBX04273.1"/>
    <property type="molecule type" value="Transcribed_RNA"/>
</dbReference>
<proteinExistence type="predicted"/>
<accession>A0A2P2KEY0</accession>